<feature type="coiled-coil region" evidence="1">
    <location>
        <begin position="284"/>
        <end position="357"/>
    </location>
</feature>
<evidence type="ECO:0000256" key="2">
    <source>
        <dbReference type="SAM" id="MobiDB-lite"/>
    </source>
</evidence>
<dbReference type="Proteomes" id="UP001162131">
    <property type="component" value="Unassembled WGS sequence"/>
</dbReference>
<dbReference type="AlphaFoldDB" id="A0AAU9K5X4"/>
<keyword evidence="4" id="KW-1185">Reference proteome</keyword>
<comment type="caution">
    <text evidence="3">The sequence shown here is derived from an EMBL/GenBank/DDBJ whole genome shotgun (WGS) entry which is preliminary data.</text>
</comment>
<proteinExistence type="predicted"/>
<sequence>MSFPKSKTVYDDKKYIDTEFANYLRGVTSVHFETEYDLKLEREARANIERLTQEEQGSEGLAQVEVSQSSTSYNNPPKSIPSPVSSIPHADESGIGTLASRGSRRKRTFGGDNSRPGTAPGPVKPLIKQTSIEPKPQIASSVGFEQRPFTSNIHEEAKIPKFSEEDSSEKMQIKLLEAQLTNLLAQKERLILDQRIRFENQFKQECKLLETEHQNNLQQLKDWFDAKQKTLETSRRQQEKLLSLSQIISKNTQTITDLAQQFTRDKNYSENIKEQEFVVKEKSLDQRQNKINLIADQIEQEKQKFLNRKKNAEEAEEQRRNMIWQEKEHLKSELEKLERFQEEMKEFEREQKKNLSLEQHKVNLAREEHEREEKMMWEEVELQEKSLYEKELEVENEKNQAISEIQQEKSSIQVQLSSIDNFVKNISNLNLDLNYRSKICEEKEKDLDFEVNYNRKQKEELERNKEEFNVEAQKVHELSIEIGRQTENIVFMREELSNVKLELNRKKQEALNFLSTSKMEKLKTEQKTKELLTRMRSFENIRFSSTRTIEIPKLEPIDTGVLSRPVSPRKSRGSLTERSTFRASEYLKDIEKYVKDQHEFHSYLHEENNDLLAGKILYEGSFTESLSASIQLPKLKF</sequence>
<evidence type="ECO:0000313" key="3">
    <source>
        <dbReference type="EMBL" id="CAG9331033.1"/>
    </source>
</evidence>
<dbReference type="EMBL" id="CAJZBQ010000052">
    <property type="protein sequence ID" value="CAG9331033.1"/>
    <property type="molecule type" value="Genomic_DNA"/>
</dbReference>
<keyword evidence="1" id="KW-0175">Coiled coil</keyword>
<name>A0AAU9K5X4_9CILI</name>
<feature type="coiled-coil region" evidence="1">
    <location>
        <begin position="451"/>
        <end position="509"/>
    </location>
</feature>
<evidence type="ECO:0000256" key="1">
    <source>
        <dbReference type="SAM" id="Coils"/>
    </source>
</evidence>
<feature type="region of interest" description="Disordered" evidence="2">
    <location>
        <begin position="49"/>
        <end position="134"/>
    </location>
</feature>
<feature type="compositionally biased region" description="Polar residues" evidence="2">
    <location>
        <begin position="65"/>
        <end position="75"/>
    </location>
</feature>
<accession>A0AAU9K5X4</accession>
<organism evidence="3 4">
    <name type="scientific">Blepharisma stoltei</name>
    <dbReference type="NCBI Taxonomy" id="1481888"/>
    <lineage>
        <taxon>Eukaryota</taxon>
        <taxon>Sar</taxon>
        <taxon>Alveolata</taxon>
        <taxon>Ciliophora</taxon>
        <taxon>Postciliodesmatophora</taxon>
        <taxon>Heterotrichea</taxon>
        <taxon>Heterotrichida</taxon>
        <taxon>Blepharismidae</taxon>
        <taxon>Blepharisma</taxon>
    </lineage>
</organism>
<protein>
    <submittedName>
        <fullName evidence="3">Uncharacterized protein</fullName>
    </submittedName>
</protein>
<evidence type="ECO:0000313" key="4">
    <source>
        <dbReference type="Proteomes" id="UP001162131"/>
    </source>
</evidence>
<reference evidence="3" key="1">
    <citation type="submission" date="2021-09" db="EMBL/GenBank/DDBJ databases">
        <authorList>
            <consortium name="AG Swart"/>
            <person name="Singh M."/>
            <person name="Singh A."/>
            <person name="Seah K."/>
            <person name="Emmerich C."/>
        </authorList>
    </citation>
    <scope>NUCLEOTIDE SEQUENCE</scope>
    <source>
        <strain evidence="3">ATCC30299</strain>
    </source>
</reference>
<gene>
    <name evidence="3" type="ORF">BSTOLATCC_MIC52439</name>
</gene>